<dbReference type="Ensembl" id="ENSCCRT00020077608.1">
    <property type="protein sequence ID" value="ENSCCRP00020070638.1"/>
    <property type="gene ID" value="ENSCCRG00020033048.1"/>
</dbReference>
<dbReference type="AlphaFoldDB" id="A0A8C2PLH4"/>
<evidence type="ECO:0000313" key="2">
    <source>
        <dbReference type="Proteomes" id="UP000694701"/>
    </source>
</evidence>
<accession>A0A8C2PLH4</accession>
<name>A0A8C2PLH4_CYPCA</name>
<proteinExistence type="predicted"/>
<protein>
    <submittedName>
        <fullName evidence="1">Uncharacterized protein</fullName>
    </submittedName>
</protein>
<reference evidence="1" key="1">
    <citation type="submission" date="2025-08" db="UniProtKB">
        <authorList>
            <consortium name="Ensembl"/>
        </authorList>
    </citation>
    <scope>IDENTIFICATION</scope>
</reference>
<sequence length="57" mass="6551">MWCYGMNNNKTNPYVLKDCAACRVELPSAFPFIVTVHKTIDNKDALSRINVLNRSYN</sequence>
<dbReference type="Proteomes" id="UP000694701">
    <property type="component" value="Unplaced"/>
</dbReference>
<evidence type="ECO:0000313" key="1">
    <source>
        <dbReference type="Ensembl" id="ENSCCRP00020070638.1"/>
    </source>
</evidence>
<organism evidence="1 2">
    <name type="scientific">Cyprinus carpio</name>
    <name type="common">Common carp</name>
    <dbReference type="NCBI Taxonomy" id="7962"/>
    <lineage>
        <taxon>Eukaryota</taxon>
        <taxon>Metazoa</taxon>
        <taxon>Chordata</taxon>
        <taxon>Craniata</taxon>
        <taxon>Vertebrata</taxon>
        <taxon>Euteleostomi</taxon>
        <taxon>Actinopterygii</taxon>
        <taxon>Neopterygii</taxon>
        <taxon>Teleostei</taxon>
        <taxon>Ostariophysi</taxon>
        <taxon>Cypriniformes</taxon>
        <taxon>Cyprinidae</taxon>
        <taxon>Cyprininae</taxon>
        <taxon>Cyprinus</taxon>
    </lineage>
</organism>